<dbReference type="STRING" id="1618337.UT28_C0001G0443"/>
<dbReference type="NCBIfam" id="TIGR00278">
    <property type="entry name" value="membrane protein insertion efficiency factor YidD"/>
    <property type="match status" value="1"/>
</dbReference>
<sequence length="77" mass="8875">MKWIALKLIKGYQKTLSFDHGPMKAFYPGGFCRFHPTCSQYTYDAVEKYGVVKGSYLGFRRIMRCTPWSEGGEDPVK</sequence>
<dbReference type="InterPro" id="IPR002696">
    <property type="entry name" value="Membr_insert_effic_factor_YidD"/>
</dbReference>
<dbReference type="HAMAP" id="MF_00386">
    <property type="entry name" value="UPF0161_YidD"/>
    <property type="match status" value="1"/>
</dbReference>
<evidence type="ECO:0000313" key="3">
    <source>
        <dbReference type="Proteomes" id="UP000035648"/>
    </source>
</evidence>
<comment type="function">
    <text evidence="1">Could be involved in insertion of integral membrane proteins into the membrane.</text>
</comment>
<organism evidence="2 3">
    <name type="scientific">Berkelbacteria bacterium GW2011_GWE1_39_12</name>
    <dbReference type="NCBI Taxonomy" id="1618337"/>
    <lineage>
        <taxon>Bacteria</taxon>
        <taxon>Candidatus Berkelbacteria</taxon>
    </lineage>
</organism>
<name>A0A0G4B4C9_9BACT</name>
<dbReference type="PATRIC" id="fig|1618337.4.peg.440"/>
<dbReference type="Proteomes" id="UP000035648">
    <property type="component" value="Chromosome"/>
</dbReference>
<dbReference type="Pfam" id="PF01809">
    <property type="entry name" value="YidD"/>
    <property type="match status" value="1"/>
</dbReference>
<keyword evidence="1" id="KW-0472">Membrane</keyword>
<reference evidence="2 3" key="1">
    <citation type="journal article" date="2015" name="Nature">
        <title>rRNA introns, odd ribosomes, and small enigmatic genomes across a large radiation of phyla.</title>
        <authorList>
            <person name="Brown C.T."/>
            <person name="Hug L.A."/>
            <person name="Thomas B.C."/>
            <person name="Sharon I."/>
            <person name="Castelle C.J."/>
            <person name="Singh A."/>
            <person name="Wilkins M.J."/>
            <person name="Williams K.H."/>
            <person name="Banfield J.F."/>
        </authorList>
    </citation>
    <scope>NUCLEOTIDE SEQUENCE [LARGE SCALE GENOMIC DNA]</scope>
</reference>
<protein>
    <recommendedName>
        <fullName evidence="1">Putative membrane protein insertion efficiency factor</fullName>
    </recommendedName>
</protein>
<accession>A0A0G4B4C9</accession>
<evidence type="ECO:0000256" key="1">
    <source>
        <dbReference type="HAMAP-Rule" id="MF_00386"/>
    </source>
</evidence>
<dbReference type="KEGG" id="bbgw:UT28_C0001G0443"/>
<dbReference type="SMART" id="SM01234">
    <property type="entry name" value="Haemolytic"/>
    <property type="match status" value="1"/>
</dbReference>
<comment type="similarity">
    <text evidence="1">Belongs to the UPF0161 family.</text>
</comment>
<evidence type="ECO:0000313" key="2">
    <source>
        <dbReference type="EMBL" id="AKM82248.1"/>
    </source>
</evidence>
<dbReference type="PANTHER" id="PTHR33383:SF1">
    <property type="entry name" value="MEMBRANE PROTEIN INSERTION EFFICIENCY FACTOR-RELATED"/>
    <property type="match status" value="1"/>
</dbReference>
<dbReference type="GO" id="GO:0005886">
    <property type="term" value="C:plasma membrane"/>
    <property type="evidence" value="ECO:0007669"/>
    <property type="project" value="UniProtKB-SubCell"/>
</dbReference>
<comment type="subcellular location">
    <subcellularLocation>
        <location evidence="1">Cell membrane</location>
        <topology evidence="1">Peripheral membrane protein</topology>
        <orientation evidence="1">Cytoplasmic side</orientation>
    </subcellularLocation>
</comment>
<dbReference type="EMBL" id="CP011213">
    <property type="protein sequence ID" value="AKM82248.1"/>
    <property type="molecule type" value="Genomic_DNA"/>
</dbReference>
<gene>
    <name evidence="2" type="ORF">UT28_C0001G0443</name>
</gene>
<keyword evidence="1" id="KW-1003">Cell membrane</keyword>
<dbReference type="PANTHER" id="PTHR33383">
    <property type="entry name" value="MEMBRANE PROTEIN INSERTION EFFICIENCY FACTOR-RELATED"/>
    <property type="match status" value="1"/>
</dbReference>
<proteinExistence type="inferred from homology"/>
<dbReference type="AlphaFoldDB" id="A0A0G4B4C9"/>